<dbReference type="Gene3D" id="3.40.50.10600">
    <property type="entry name" value="SpoIIaa-like domains"/>
    <property type="match status" value="1"/>
</dbReference>
<dbReference type="EMBL" id="QLLQ01000006">
    <property type="protein sequence ID" value="RAJ24499.1"/>
    <property type="molecule type" value="Genomic_DNA"/>
</dbReference>
<comment type="caution">
    <text evidence="1">The sequence shown here is derived from an EMBL/GenBank/DDBJ whole genome shotgun (WGS) entry which is preliminary data.</text>
</comment>
<reference evidence="1 2" key="1">
    <citation type="submission" date="2018-06" db="EMBL/GenBank/DDBJ databases">
        <title>Genomic Encyclopedia of Archaeal and Bacterial Type Strains, Phase II (KMG-II): from individual species to whole genera.</title>
        <authorList>
            <person name="Goeker M."/>
        </authorList>
    </citation>
    <scope>NUCLEOTIDE SEQUENCE [LARGE SCALE GENOMIC DNA]</scope>
    <source>
        <strain evidence="1 2">DSM 12408</strain>
    </source>
</reference>
<proteinExistence type="predicted"/>
<protein>
    <submittedName>
        <fullName evidence="1">Uncharacterized protein</fullName>
    </submittedName>
</protein>
<dbReference type="AlphaFoldDB" id="A0A327S669"/>
<dbReference type="InterPro" id="IPR021866">
    <property type="entry name" value="SpoIIAA-like"/>
</dbReference>
<accession>A0A327S669</accession>
<evidence type="ECO:0000313" key="1">
    <source>
        <dbReference type="EMBL" id="RAJ24499.1"/>
    </source>
</evidence>
<dbReference type="Pfam" id="PF11964">
    <property type="entry name" value="SpoIIAA-like"/>
    <property type="match status" value="1"/>
</dbReference>
<keyword evidence="2" id="KW-1185">Reference proteome</keyword>
<dbReference type="InterPro" id="IPR036513">
    <property type="entry name" value="STAS_dom_sf"/>
</dbReference>
<dbReference type="SUPFAM" id="SSF52091">
    <property type="entry name" value="SpoIIaa-like"/>
    <property type="match status" value="1"/>
</dbReference>
<organism evidence="1 2">
    <name type="scientific">Gelidibacter algens</name>
    <dbReference type="NCBI Taxonomy" id="49280"/>
    <lineage>
        <taxon>Bacteria</taxon>
        <taxon>Pseudomonadati</taxon>
        <taxon>Bacteroidota</taxon>
        <taxon>Flavobacteriia</taxon>
        <taxon>Flavobacteriales</taxon>
        <taxon>Flavobacteriaceae</taxon>
        <taxon>Gelidibacter</taxon>
    </lineage>
</organism>
<name>A0A327S669_9FLAO</name>
<dbReference type="InterPro" id="IPR038396">
    <property type="entry name" value="SpoIIAA-like_sf"/>
</dbReference>
<dbReference type="Proteomes" id="UP000248987">
    <property type="component" value="Unassembled WGS sequence"/>
</dbReference>
<gene>
    <name evidence="1" type="ORF">LX77_02053</name>
</gene>
<evidence type="ECO:0000313" key="2">
    <source>
        <dbReference type="Proteomes" id="UP000248987"/>
    </source>
</evidence>
<sequence length="62" mass="7142">MEGKISKSDVEKIHPLTDKITKQGKKTDFYFEMHDFHGYDLKGLWAELKVDASHLSDYGKIA</sequence>